<evidence type="ECO:0000313" key="5">
    <source>
        <dbReference type="Proteomes" id="UP000184089"/>
    </source>
</evidence>
<evidence type="ECO:0008006" key="7">
    <source>
        <dbReference type="Google" id="ProtNLM"/>
    </source>
</evidence>
<evidence type="ECO:0000313" key="3">
    <source>
        <dbReference type="EMBL" id="MZL68498.1"/>
    </source>
</evidence>
<reference evidence="3 6" key="3">
    <citation type="journal article" date="2019" name="Nat. Med.">
        <title>A library of human gut bacterial isolates paired with longitudinal multiomics data enables mechanistic microbiome research.</title>
        <authorList>
            <person name="Poyet M."/>
            <person name="Groussin M."/>
            <person name="Gibbons S.M."/>
            <person name="Avila-Pacheco J."/>
            <person name="Jiang X."/>
            <person name="Kearney S.M."/>
            <person name="Perrotta A.R."/>
            <person name="Berdy B."/>
            <person name="Zhao S."/>
            <person name="Lieberman T.D."/>
            <person name="Swanson P.K."/>
            <person name="Smith M."/>
            <person name="Roesemann S."/>
            <person name="Alexander J.E."/>
            <person name="Rich S.A."/>
            <person name="Livny J."/>
            <person name="Vlamakis H."/>
            <person name="Clish C."/>
            <person name="Bullock K."/>
            <person name="Deik A."/>
            <person name="Scott J."/>
            <person name="Pierce K.A."/>
            <person name="Xavier R.J."/>
            <person name="Alm E.J."/>
        </authorList>
    </citation>
    <scope>NUCLEOTIDE SEQUENCE [LARGE SCALE GENOMIC DNA]</scope>
    <source>
        <strain evidence="3 6">BIOML-A2</strain>
    </source>
</reference>
<accession>A0AAQ1MCA0</accession>
<organism evidence="4 5">
    <name type="scientific">Bittarella massiliensis</name>
    <name type="common">ex Durand et al. 2017</name>
    <dbReference type="NCBI Taxonomy" id="1720313"/>
    <lineage>
        <taxon>Bacteria</taxon>
        <taxon>Bacillati</taxon>
        <taxon>Bacillota</taxon>
        <taxon>Clostridia</taxon>
        <taxon>Eubacteriales</taxon>
        <taxon>Oscillospiraceae</taxon>
        <taxon>Bittarella (ex Durand et al. 2017)</taxon>
    </lineage>
</organism>
<dbReference type="EMBL" id="WWVX01000001">
    <property type="protein sequence ID" value="MZL68498.1"/>
    <property type="molecule type" value="Genomic_DNA"/>
</dbReference>
<protein>
    <recommendedName>
        <fullName evidence="7">Flagellar export protein FliJ</fullName>
    </recommendedName>
</protein>
<reference evidence="2" key="4">
    <citation type="submission" date="2022-06" db="EMBL/GenBank/DDBJ databases">
        <title>Isolation of gut microbiota from human fecal samples.</title>
        <authorList>
            <person name="Pamer E.G."/>
            <person name="Barat B."/>
            <person name="Waligurski E."/>
            <person name="Medina S."/>
            <person name="Paddock L."/>
            <person name="Mostad J."/>
        </authorList>
    </citation>
    <scope>NUCLEOTIDE SEQUENCE</scope>
    <source>
        <strain evidence="2">DFI.7.96</strain>
    </source>
</reference>
<sequence>MARPKKARNFDEELMKVEAQITRHKNTIVELEETRKQIVREKQQSELSAVYQTISDSGMSIDQVISLIRQQSGEGESRAS</sequence>
<dbReference type="EMBL" id="JANGAB010000005">
    <property type="protein sequence ID" value="MCQ4949939.1"/>
    <property type="molecule type" value="Genomic_DNA"/>
</dbReference>
<reference evidence="5" key="2">
    <citation type="submission" date="2016-11" db="EMBL/GenBank/DDBJ databases">
        <authorList>
            <person name="Jaros S."/>
            <person name="Januszkiewicz K."/>
            <person name="Wedrychowicz H."/>
        </authorList>
    </citation>
    <scope>NUCLEOTIDE SEQUENCE [LARGE SCALE GENOMIC DNA]</scope>
    <source>
        <strain evidence="5">DSM 4029</strain>
    </source>
</reference>
<dbReference type="Proteomes" id="UP000184089">
    <property type="component" value="Unassembled WGS sequence"/>
</dbReference>
<proteinExistence type="predicted"/>
<reference evidence="4" key="1">
    <citation type="submission" date="2016-11" db="EMBL/GenBank/DDBJ databases">
        <authorList>
            <person name="Varghese N."/>
            <person name="Submissions S."/>
        </authorList>
    </citation>
    <scope>NUCLEOTIDE SEQUENCE</scope>
    <source>
        <strain evidence="4">DSM 4029</strain>
    </source>
</reference>
<keyword evidence="1" id="KW-0175">Coiled coil</keyword>
<evidence type="ECO:0000313" key="6">
    <source>
        <dbReference type="Proteomes" id="UP000474718"/>
    </source>
</evidence>
<evidence type="ECO:0000313" key="4">
    <source>
        <dbReference type="EMBL" id="SHF84718.1"/>
    </source>
</evidence>
<dbReference type="AlphaFoldDB" id="A0AAQ1MCA0"/>
<dbReference type="EMBL" id="FQVY01000001">
    <property type="protein sequence ID" value="SHF84718.1"/>
    <property type="molecule type" value="Genomic_DNA"/>
</dbReference>
<keyword evidence="6" id="KW-1185">Reference proteome</keyword>
<name>A0AAQ1MCA0_9FIRM</name>
<gene>
    <name evidence="3" type="ORF">GT747_01735</name>
    <name evidence="2" type="ORF">NE646_09735</name>
    <name evidence="4" type="ORF">SAMN05444424_0903</name>
</gene>
<feature type="coiled-coil region" evidence="1">
    <location>
        <begin position="7"/>
        <end position="48"/>
    </location>
</feature>
<dbReference type="Proteomes" id="UP001205063">
    <property type="component" value="Unassembled WGS sequence"/>
</dbReference>
<evidence type="ECO:0000256" key="1">
    <source>
        <dbReference type="SAM" id="Coils"/>
    </source>
</evidence>
<evidence type="ECO:0000313" key="2">
    <source>
        <dbReference type="EMBL" id="MCQ4949939.1"/>
    </source>
</evidence>
<dbReference type="Proteomes" id="UP000474718">
    <property type="component" value="Unassembled WGS sequence"/>
</dbReference>
<comment type="caution">
    <text evidence="4">The sequence shown here is derived from an EMBL/GenBank/DDBJ whole genome shotgun (WGS) entry which is preliminary data.</text>
</comment>
<dbReference type="RefSeq" id="WP_021658437.1">
    <property type="nucleotide sequence ID" value="NZ_FQVY01000001.1"/>
</dbReference>